<comment type="caution">
    <text evidence="1">The sequence shown here is derived from an EMBL/GenBank/DDBJ whole genome shotgun (WGS) entry which is preliminary data.</text>
</comment>
<dbReference type="Proteomes" id="UP000237105">
    <property type="component" value="Unassembled WGS sequence"/>
</dbReference>
<organism evidence="1 2">
    <name type="scientific">Parasponia andersonii</name>
    <name type="common">Sponia andersonii</name>
    <dbReference type="NCBI Taxonomy" id="3476"/>
    <lineage>
        <taxon>Eukaryota</taxon>
        <taxon>Viridiplantae</taxon>
        <taxon>Streptophyta</taxon>
        <taxon>Embryophyta</taxon>
        <taxon>Tracheophyta</taxon>
        <taxon>Spermatophyta</taxon>
        <taxon>Magnoliopsida</taxon>
        <taxon>eudicotyledons</taxon>
        <taxon>Gunneridae</taxon>
        <taxon>Pentapetalae</taxon>
        <taxon>rosids</taxon>
        <taxon>fabids</taxon>
        <taxon>Rosales</taxon>
        <taxon>Cannabaceae</taxon>
        <taxon>Parasponia</taxon>
    </lineage>
</organism>
<reference evidence="2" key="1">
    <citation type="submission" date="2016-06" db="EMBL/GenBank/DDBJ databases">
        <title>Parallel loss of symbiosis genes in relatives of nitrogen-fixing non-legume Parasponia.</title>
        <authorList>
            <person name="Van Velzen R."/>
            <person name="Holmer R."/>
            <person name="Bu F."/>
            <person name="Rutten L."/>
            <person name="Van Zeijl A."/>
            <person name="Liu W."/>
            <person name="Santuari L."/>
            <person name="Cao Q."/>
            <person name="Sharma T."/>
            <person name="Shen D."/>
            <person name="Roswanjaya Y."/>
            <person name="Wardhani T."/>
            <person name="Kalhor M.S."/>
            <person name="Jansen J."/>
            <person name="Van den Hoogen J."/>
            <person name="Gungor B."/>
            <person name="Hartog M."/>
            <person name="Hontelez J."/>
            <person name="Verver J."/>
            <person name="Yang W.-C."/>
            <person name="Schijlen E."/>
            <person name="Repin R."/>
            <person name="Schilthuizen M."/>
            <person name="Schranz E."/>
            <person name="Heidstra R."/>
            <person name="Miyata K."/>
            <person name="Fedorova E."/>
            <person name="Kohlen W."/>
            <person name="Bisseling T."/>
            <person name="Smit S."/>
            <person name="Geurts R."/>
        </authorList>
    </citation>
    <scope>NUCLEOTIDE SEQUENCE [LARGE SCALE GENOMIC DNA]</scope>
    <source>
        <strain evidence="2">cv. WU1-14</strain>
    </source>
</reference>
<dbReference type="EMBL" id="JXTB01000610">
    <property type="protein sequence ID" value="PON35497.1"/>
    <property type="molecule type" value="Genomic_DNA"/>
</dbReference>
<gene>
    <name evidence="1" type="ORF">PanWU01x14_335860</name>
</gene>
<evidence type="ECO:0000313" key="1">
    <source>
        <dbReference type="EMBL" id="PON35497.1"/>
    </source>
</evidence>
<evidence type="ECO:0000313" key="2">
    <source>
        <dbReference type="Proteomes" id="UP000237105"/>
    </source>
</evidence>
<name>A0A2P5AG23_PARAD</name>
<keyword evidence="2" id="KW-1185">Reference proteome</keyword>
<dbReference type="AlphaFoldDB" id="A0A2P5AG23"/>
<sequence>MKIEKSMVLSARDIICIQPNSRLHPILCLQPLSARFYVSCHQISIVARRSQQHNFISVNFDIKTFINTILRKSRNNPSNLKLTKKTLQQVVYIKITTDLGIFLSILY</sequence>
<protein>
    <submittedName>
        <fullName evidence="1">Uncharacterized protein</fullName>
    </submittedName>
</protein>
<accession>A0A2P5AG23</accession>
<proteinExistence type="predicted"/>